<dbReference type="EMBL" id="MT701590">
    <property type="protein sequence ID" value="QPB09220.1"/>
    <property type="molecule type" value="Genomic_DNA"/>
</dbReference>
<keyword evidence="2" id="KW-1185">Reference proteome</keyword>
<name>A0A873WCY0_9CAUD</name>
<dbReference type="Proteomes" id="UP000662782">
    <property type="component" value="Segment"/>
</dbReference>
<evidence type="ECO:0000313" key="2">
    <source>
        <dbReference type="Proteomes" id="UP000662782"/>
    </source>
</evidence>
<evidence type="ECO:0000313" key="1">
    <source>
        <dbReference type="EMBL" id="QPB09220.1"/>
    </source>
</evidence>
<proteinExistence type="predicted"/>
<reference evidence="1 2" key="1">
    <citation type="submission" date="2020-07" db="EMBL/GenBank/DDBJ databases">
        <title>Complete genome sequence of Klebsiella pneumoniae phage Miami.</title>
        <authorList>
            <person name="Mora D.A."/>
            <person name="Lessor L."/>
            <person name="Gill J."/>
            <person name="Liu M."/>
        </authorList>
    </citation>
    <scope>NUCLEOTIDE SEQUENCE [LARGE SCALE GENOMIC DNA]</scope>
</reference>
<organism evidence="1 2">
    <name type="scientific">Klebsiella phage Miami</name>
    <dbReference type="NCBI Taxonomy" id="2767581"/>
    <lineage>
        <taxon>Viruses</taxon>
        <taxon>Duplodnaviria</taxon>
        <taxon>Heunggongvirae</taxon>
        <taxon>Uroviricota</taxon>
        <taxon>Caudoviricetes</taxon>
        <taxon>Chimalliviridae</taxon>
        <taxon>Miamivirus</taxon>
        <taxon>Miamivirus miami</taxon>
    </lineage>
</organism>
<sequence length="130" mass="15014">MVTVDLTMGCVTRLGLIINRIQNYPRRKDLKDLAPLFIFDETNWFYPRCEIKWNNSEALITWLGLVADEFPEVGEEVELIVRAIEGKTSGRVSIFDLLNTPTHQHLLLVWDIHEKKTTVKHPGGDHPYSK</sequence>
<accession>A0A873WCY0</accession>
<gene>
    <name evidence="1" type="ORF">CPT_Miami_125</name>
</gene>
<protein>
    <submittedName>
        <fullName evidence="1">Uncharacterized protein</fullName>
    </submittedName>
</protein>